<organism evidence="2 3">
    <name type="scientific">Vitrella brassicaformis (strain CCMP3155)</name>
    <dbReference type="NCBI Taxonomy" id="1169540"/>
    <lineage>
        <taxon>Eukaryota</taxon>
        <taxon>Sar</taxon>
        <taxon>Alveolata</taxon>
        <taxon>Colpodellida</taxon>
        <taxon>Vitrellaceae</taxon>
        <taxon>Vitrella</taxon>
    </lineage>
</organism>
<sequence>MEVEEALPVVRTPFGFEQRCSYKHPDRHDEEVDELTLSNVVAALGHTPGVEVLTFLLVGDQNAGKSTLIHTFCNAPDVNFLRLTSFLPILSASFLNVRLLQPGEDVSAARDELPFLDTDIARGLFLLTIDDFFFFCNEFGIDAFRPACAMEGSSVDQYYVFDASTRFVGIQFLELGGDHLDRLMTFATHQHDVTAVVNRPLSDPSPADTSFTSHLQDVLERSMDLLKTSRRTLYFINCQTLFDRSPHTGVLTLSHTAFMRLLERLAFLASQLAHRDERHGVLFCCSRLGEGMVDVEASIKVVREACEGRAGSAAAIDSLWSSLPGYGPSWEAPPDEGEVTTEPFAEDVGSISHDGIDRLRRNPQFHFLQWVFHCVLWRQPSFPWTTSLNFLSLTIARALEDPPPAPSQPQQQPQPPPSRGLPAPLCVPSVVMTVARLLKAKAMRTEGPQTLQQQQEGAGDVAGGLPPVGELGALLLHTVVNSVMWHRDAGGGRVALWVTRRDFHDFLDQAGEDDEMETAAMSELPPMTMLNWWDKTVGALAQIGLMAHHGGRGYPRIAVRLSADPSRAVVIAPQTAPDAGDPDSAVAFPYYPALLQAFTSSLLTIPSLPPDFWTQHASAQPVLATLRGRAMGDEALNGLREEIGRVVERAVTDEGMLGGGIHLLMFLAHDWHQVAMLREPSGVIALLRVPLSAAAHSAWRAVVRDVLVEGSQAAAALHQEGLHAQAGVGEGDGDICVVSLELCGSGSTRTELH</sequence>
<dbReference type="EMBL" id="CDMY01000633">
    <property type="protein sequence ID" value="CEM27226.1"/>
    <property type="molecule type" value="Genomic_DNA"/>
</dbReference>
<dbReference type="OrthoDB" id="448550at2759"/>
<accession>A0A0G4GD93</accession>
<keyword evidence="3" id="KW-1185">Reference proteome</keyword>
<feature type="region of interest" description="Disordered" evidence="1">
    <location>
        <begin position="400"/>
        <end position="423"/>
    </location>
</feature>
<evidence type="ECO:0000313" key="3">
    <source>
        <dbReference type="Proteomes" id="UP000041254"/>
    </source>
</evidence>
<proteinExistence type="predicted"/>
<dbReference type="Proteomes" id="UP000041254">
    <property type="component" value="Unassembled WGS sequence"/>
</dbReference>
<reference evidence="2 3" key="1">
    <citation type="submission" date="2014-11" db="EMBL/GenBank/DDBJ databases">
        <authorList>
            <person name="Zhu J."/>
            <person name="Qi W."/>
            <person name="Song R."/>
        </authorList>
    </citation>
    <scope>NUCLEOTIDE SEQUENCE [LARGE SCALE GENOMIC DNA]</scope>
</reference>
<dbReference type="InParanoid" id="A0A0G4GD93"/>
<dbReference type="SUPFAM" id="SSF52540">
    <property type="entry name" value="P-loop containing nucleoside triphosphate hydrolases"/>
    <property type="match status" value="1"/>
</dbReference>
<protein>
    <submittedName>
        <fullName evidence="2">Uncharacterized protein</fullName>
    </submittedName>
</protein>
<dbReference type="InterPro" id="IPR027417">
    <property type="entry name" value="P-loop_NTPase"/>
</dbReference>
<dbReference type="VEuPathDB" id="CryptoDB:Vbra_22223"/>
<gene>
    <name evidence="2" type="ORF">Vbra_22223</name>
</gene>
<name>A0A0G4GD93_VITBC</name>
<evidence type="ECO:0000313" key="2">
    <source>
        <dbReference type="EMBL" id="CEM27226.1"/>
    </source>
</evidence>
<dbReference type="AlphaFoldDB" id="A0A0G4GD93"/>
<evidence type="ECO:0000256" key="1">
    <source>
        <dbReference type="SAM" id="MobiDB-lite"/>
    </source>
</evidence>
<feature type="compositionally biased region" description="Pro residues" evidence="1">
    <location>
        <begin position="401"/>
        <end position="419"/>
    </location>
</feature>